<feature type="domain" description="SSAP RNA binding" evidence="1">
    <location>
        <begin position="11"/>
        <end position="139"/>
    </location>
</feature>
<name>A0ABX1T8M5_9PROT</name>
<dbReference type="InterPro" id="IPR009425">
    <property type="entry name" value="DSRM_SSAP"/>
</dbReference>
<proteinExistence type="predicted"/>
<evidence type="ECO:0000313" key="3">
    <source>
        <dbReference type="Proteomes" id="UP000886469"/>
    </source>
</evidence>
<dbReference type="Proteomes" id="UP000886469">
    <property type="component" value="Unassembled WGS sequence"/>
</dbReference>
<gene>
    <name evidence="2" type="ORF">E4Q08_05520</name>
</gene>
<dbReference type="RefSeq" id="WP_169069648.1">
    <property type="nucleotide sequence ID" value="NZ_JAZKUC010000002.1"/>
</dbReference>
<evidence type="ECO:0000259" key="1">
    <source>
        <dbReference type="Pfam" id="PF06378"/>
    </source>
</evidence>
<keyword evidence="3" id="KW-1185">Reference proteome</keyword>
<evidence type="ECO:0000313" key="2">
    <source>
        <dbReference type="EMBL" id="NMQ04758.1"/>
    </source>
</evidence>
<dbReference type="Pfam" id="PF06378">
    <property type="entry name" value="SSAP_Sak"/>
    <property type="match status" value="1"/>
</dbReference>
<sequence>MENTSHSTNPFRRLFQIDVSKHVEKKGLFSYLSWPFAVAQLRLADPDASWEVRRFDGLPYLSSELGFFVEVAVTVQGVTLSQIHPVLDNKNRPILAPTPFDINTSIQRCLVKAIALHGLGLSIYAGEDLPDLEDAGNASKTGEGSPEVPVPVVKPRRTATAAKVTNLPTKEDRETPQPGSEHFLTAAQKKFIERLIAETGTQVAQLLAYFGFDSLETIPRSEVTRVIAALETKKRRAA</sequence>
<organism evidence="2 3">
    <name type="scientific">Candidatus Accumulibacter contiguus</name>
    <dbReference type="NCBI Taxonomy" id="2954381"/>
    <lineage>
        <taxon>Bacteria</taxon>
        <taxon>Pseudomonadati</taxon>
        <taxon>Pseudomonadota</taxon>
        <taxon>Betaproteobacteria</taxon>
        <taxon>Candidatus Accumulibacter</taxon>
    </lineage>
</organism>
<comment type="caution">
    <text evidence="2">The sequence shown here is derived from an EMBL/GenBank/DDBJ whole genome shotgun (WGS) entry which is preliminary data.</text>
</comment>
<dbReference type="EMBL" id="SPMX01000012">
    <property type="protein sequence ID" value="NMQ04758.1"/>
    <property type="molecule type" value="Genomic_DNA"/>
</dbReference>
<protein>
    <submittedName>
        <fullName evidence="2">DUF1071 domain-containing protein</fullName>
    </submittedName>
</protein>
<reference evidence="2" key="1">
    <citation type="submission" date="2019-03" db="EMBL/GenBank/DDBJ databases">
        <title>Metabolic reconstructions from genomes of highly enriched 'Candidatus Accumulibacter' and 'Candidatus Competibacter' bioreactor populations.</title>
        <authorList>
            <person name="Annavajhala M.K."/>
            <person name="Welles L."/>
            <person name="Abbas B."/>
            <person name="Sorokin D."/>
            <person name="Park H."/>
            <person name="Van Loosdrecht M."/>
            <person name="Chandran K."/>
        </authorList>
    </citation>
    <scope>NUCLEOTIDE SEQUENCE</scope>
    <source>
        <strain evidence="2">SBR_L</strain>
    </source>
</reference>
<accession>A0ABX1T8M5</accession>